<dbReference type="PANTHER" id="PTHR47843:SF2">
    <property type="entry name" value="BTB DOMAIN-CONTAINING PROTEIN"/>
    <property type="match status" value="1"/>
</dbReference>
<proteinExistence type="predicted"/>
<gene>
    <name evidence="2" type="ORF">BDU57DRAFT_563721</name>
</gene>
<dbReference type="PANTHER" id="PTHR47843">
    <property type="entry name" value="BTB DOMAIN-CONTAINING PROTEIN-RELATED"/>
    <property type="match status" value="1"/>
</dbReference>
<reference evidence="2" key="1">
    <citation type="journal article" date="2020" name="Stud. Mycol.">
        <title>101 Dothideomycetes genomes: a test case for predicting lifestyles and emergence of pathogens.</title>
        <authorList>
            <person name="Haridas S."/>
            <person name="Albert R."/>
            <person name="Binder M."/>
            <person name="Bloem J."/>
            <person name="Labutti K."/>
            <person name="Salamov A."/>
            <person name="Andreopoulos B."/>
            <person name="Baker S."/>
            <person name="Barry K."/>
            <person name="Bills G."/>
            <person name="Bluhm B."/>
            <person name="Cannon C."/>
            <person name="Castanera R."/>
            <person name="Culley D."/>
            <person name="Daum C."/>
            <person name="Ezra D."/>
            <person name="Gonzalez J."/>
            <person name="Henrissat B."/>
            <person name="Kuo A."/>
            <person name="Liang C."/>
            <person name="Lipzen A."/>
            <person name="Lutzoni F."/>
            <person name="Magnuson J."/>
            <person name="Mondo S."/>
            <person name="Nolan M."/>
            <person name="Ohm R."/>
            <person name="Pangilinan J."/>
            <person name="Park H.-J."/>
            <person name="Ramirez L."/>
            <person name="Alfaro M."/>
            <person name="Sun H."/>
            <person name="Tritt A."/>
            <person name="Yoshinaga Y."/>
            <person name="Zwiers L.-H."/>
            <person name="Turgeon B."/>
            <person name="Goodwin S."/>
            <person name="Spatafora J."/>
            <person name="Crous P."/>
            <person name="Grigoriev I."/>
        </authorList>
    </citation>
    <scope>NUCLEOTIDE SEQUENCE</scope>
    <source>
        <strain evidence="2">HMLAC05119</strain>
    </source>
</reference>
<accession>A0A6A5R1V3</accession>
<evidence type="ECO:0000313" key="2">
    <source>
        <dbReference type="EMBL" id="KAF1921662.1"/>
    </source>
</evidence>
<dbReference type="PROSITE" id="PS50097">
    <property type="entry name" value="BTB"/>
    <property type="match status" value="1"/>
</dbReference>
<name>A0A6A5R1V3_AMPQU</name>
<dbReference type="OrthoDB" id="194443at2759"/>
<dbReference type="Pfam" id="PF00651">
    <property type="entry name" value="BTB"/>
    <property type="match status" value="1"/>
</dbReference>
<dbReference type="InterPro" id="IPR000210">
    <property type="entry name" value="BTB/POZ_dom"/>
</dbReference>
<sequence>MVSTTGAAAKGTRPRLSAPGLKFATVTVGNEHKRFVVHEDLLTNHSTFFRAALTGGFKESIDKAVHLEDQDSRIFELFVHWLYYQNFPAQKYNDDKDTIELYLGNVGVVKFEFRLDTLIRLYVFGDKYDAKALRHEAITEIFNRILNPFSTDEFPEAESIDYAFAHLDAETPLCRLLVDTTWSLDQLDFVDPDKIGSLSFMRSVWKRYKSGNSTGSIEKFDNKNVCHYHEHVDAAEREECSVRFKR</sequence>
<dbReference type="CDD" id="cd18186">
    <property type="entry name" value="BTB_POZ_ZBTB_KLHL-like"/>
    <property type="match status" value="1"/>
</dbReference>
<dbReference type="AlphaFoldDB" id="A0A6A5R1V3"/>
<protein>
    <recommendedName>
        <fullName evidence="1">BTB domain-containing protein</fullName>
    </recommendedName>
</protein>
<dbReference type="InterPro" id="IPR011333">
    <property type="entry name" value="SKP1/BTB/POZ_sf"/>
</dbReference>
<feature type="domain" description="BTB" evidence="1">
    <location>
        <begin position="24"/>
        <end position="91"/>
    </location>
</feature>
<dbReference type="Gene3D" id="3.30.710.10">
    <property type="entry name" value="Potassium Channel Kv1.1, Chain A"/>
    <property type="match status" value="1"/>
</dbReference>
<keyword evidence="3" id="KW-1185">Reference proteome</keyword>
<organism evidence="2 3">
    <name type="scientific">Ampelomyces quisqualis</name>
    <name type="common">Powdery mildew agent</name>
    <dbReference type="NCBI Taxonomy" id="50730"/>
    <lineage>
        <taxon>Eukaryota</taxon>
        <taxon>Fungi</taxon>
        <taxon>Dikarya</taxon>
        <taxon>Ascomycota</taxon>
        <taxon>Pezizomycotina</taxon>
        <taxon>Dothideomycetes</taxon>
        <taxon>Pleosporomycetidae</taxon>
        <taxon>Pleosporales</taxon>
        <taxon>Pleosporineae</taxon>
        <taxon>Phaeosphaeriaceae</taxon>
        <taxon>Ampelomyces</taxon>
    </lineage>
</organism>
<dbReference type="EMBL" id="ML979132">
    <property type="protein sequence ID" value="KAF1921662.1"/>
    <property type="molecule type" value="Genomic_DNA"/>
</dbReference>
<evidence type="ECO:0000259" key="1">
    <source>
        <dbReference type="PROSITE" id="PS50097"/>
    </source>
</evidence>
<evidence type="ECO:0000313" key="3">
    <source>
        <dbReference type="Proteomes" id="UP000800096"/>
    </source>
</evidence>
<dbReference type="SUPFAM" id="SSF54695">
    <property type="entry name" value="POZ domain"/>
    <property type="match status" value="1"/>
</dbReference>
<dbReference type="Proteomes" id="UP000800096">
    <property type="component" value="Unassembled WGS sequence"/>
</dbReference>